<evidence type="ECO:0008006" key="3">
    <source>
        <dbReference type="Google" id="ProtNLM"/>
    </source>
</evidence>
<dbReference type="EMBL" id="CP036274">
    <property type="protein sequence ID" value="QDU30425.1"/>
    <property type="molecule type" value="Genomic_DNA"/>
</dbReference>
<dbReference type="InterPro" id="IPR010732">
    <property type="entry name" value="T6SS_TssG-like"/>
</dbReference>
<dbReference type="OrthoDB" id="1523296at2"/>
<dbReference type="Proteomes" id="UP000315017">
    <property type="component" value="Chromosome"/>
</dbReference>
<proteinExistence type="predicted"/>
<dbReference type="PANTHER" id="PTHR35564:SF4">
    <property type="entry name" value="CYTOPLASMIC PROTEIN"/>
    <property type="match status" value="1"/>
</dbReference>
<dbReference type="AlphaFoldDB" id="A0A517YJM9"/>
<organism evidence="1 2">
    <name type="scientific">Anatilimnocola aggregata</name>
    <dbReference type="NCBI Taxonomy" id="2528021"/>
    <lineage>
        <taxon>Bacteria</taxon>
        <taxon>Pseudomonadati</taxon>
        <taxon>Planctomycetota</taxon>
        <taxon>Planctomycetia</taxon>
        <taxon>Pirellulales</taxon>
        <taxon>Pirellulaceae</taxon>
        <taxon>Anatilimnocola</taxon>
    </lineage>
</organism>
<dbReference type="KEGG" id="aagg:ETAA8_55650"/>
<sequence length="423" mass="48240">MGTEDRQSDAGLSQWLGVTPTSRAAVHTGLPGLDHLLREEPYRFEFFAAMHLLTRIRLMRPDFDLDGQAELLPIRFRAHQSLAFPPSEIHDLRVLPNSKRPIEMLVTFFGLTGPMGALPRHYTEIVMERIRKRDHVLRDFLDLFNHRLIMLFAEAGHKYRFWFSYEQAVQIGRIRKTQGSQKFRGFVLEDRPRIDHVSQNLLDLVGLGNSLQRYKDIVRGALANRVDIADETFRHYAGLLSQSHRSGLGLEQILSGYFATPVKIQQFVGQWLQLPAEYRTGLPIREEIIAPGASKPTTVPKAPVAHAAPRLGQNTVIGSRIWEVQGKFRVTLGPLTYQRFLDYLPVGNAFRKLAQLTRIYVRGGFDFDVQPTLLGHEVPWCRLGGNETPGARLGWNTWIRNEPFRKPVDDAVFQVENKVSFGS</sequence>
<name>A0A517YJM9_9BACT</name>
<dbReference type="RefSeq" id="WP_145095857.1">
    <property type="nucleotide sequence ID" value="NZ_CP036274.1"/>
</dbReference>
<protein>
    <recommendedName>
        <fullName evidence="3">Type VI secretion system baseplate subunit TssG</fullName>
    </recommendedName>
</protein>
<accession>A0A517YJM9</accession>
<evidence type="ECO:0000313" key="1">
    <source>
        <dbReference type="EMBL" id="QDU30425.1"/>
    </source>
</evidence>
<keyword evidence="2" id="KW-1185">Reference proteome</keyword>
<gene>
    <name evidence="1" type="ORF">ETAA8_55650</name>
</gene>
<dbReference type="Pfam" id="PF06996">
    <property type="entry name" value="T6SS_TssG"/>
    <property type="match status" value="1"/>
</dbReference>
<reference evidence="1 2" key="1">
    <citation type="submission" date="2019-02" db="EMBL/GenBank/DDBJ databases">
        <title>Deep-cultivation of Planctomycetes and their phenomic and genomic characterization uncovers novel biology.</title>
        <authorList>
            <person name="Wiegand S."/>
            <person name="Jogler M."/>
            <person name="Boedeker C."/>
            <person name="Pinto D."/>
            <person name="Vollmers J."/>
            <person name="Rivas-Marin E."/>
            <person name="Kohn T."/>
            <person name="Peeters S.H."/>
            <person name="Heuer A."/>
            <person name="Rast P."/>
            <person name="Oberbeckmann S."/>
            <person name="Bunk B."/>
            <person name="Jeske O."/>
            <person name="Meyerdierks A."/>
            <person name="Storesund J.E."/>
            <person name="Kallscheuer N."/>
            <person name="Luecker S."/>
            <person name="Lage O.M."/>
            <person name="Pohl T."/>
            <person name="Merkel B.J."/>
            <person name="Hornburger P."/>
            <person name="Mueller R.-W."/>
            <person name="Bruemmer F."/>
            <person name="Labrenz M."/>
            <person name="Spormann A.M."/>
            <person name="Op den Camp H."/>
            <person name="Overmann J."/>
            <person name="Amann R."/>
            <person name="Jetten M.S.M."/>
            <person name="Mascher T."/>
            <person name="Medema M.H."/>
            <person name="Devos D.P."/>
            <person name="Kaster A.-K."/>
            <person name="Ovreas L."/>
            <person name="Rohde M."/>
            <person name="Galperin M.Y."/>
            <person name="Jogler C."/>
        </authorList>
    </citation>
    <scope>NUCLEOTIDE SEQUENCE [LARGE SCALE GENOMIC DNA]</scope>
    <source>
        <strain evidence="1 2">ETA_A8</strain>
    </source>
</reference>
<dbReference type="PANTHER" id="PTHR35564">
    <property type="match status" value="1"/>
</dbReference>
<dbReference type="NCBIfam" id="TIGR03347">
    <property type="entry name" value="VI_chp_1"/>
    <property type="match status" value="1"/>
</dbReference>
<evidence type="ECO:0000313" key="2">
    <source>
        <dbReference type="Proteomes" id="UP000315017"/>
    </source>
</evidence>